<dbReference type="EMBL" id="NEXV01000567">
    <property type="protein sequence ID" value="PIG81316.1"/>
    <property type="molecule type" value="Genomic_DNA"/>
</dbReference>
<dbReference type="Pfam" id="PF13520">
    <property type="entry name" value="AA_permease_2"/>
    <property type="match status" value="1"/>
</dbReference>
<feature type="transmembrane region" description="Helical" evidence="6">
    <location>
        <begin position="494"/>
        <end position="517"/>
    </location>
</feature>
<evidence type="ECO:0000256" key="4">
    <source>
        <dbReference type="ARBA" id="ARBA00023136"/>
    </source>
</evidence>
<dbReference type="Proteomes" id="UP000325558">
    <property type="component" value="Unassembled WGS sequence"/>
</dbReference>
<organism evidence="8 9">
    <name type="scientific">Aspergillus arachidicola</name>
    <dbReference type="NCBI Taxonomy" id="656916"/>
    <lineage>
        <taxon>Eukaryota</taxon>
        <taxon>Fungi</taxon>
        <taxon>Dikarya</taxon>
        <taxon>Ascomycota</taxon>
        <taxon>Pezizomycotina</taxon>
        <taxon>Eurotiomycetes</taxon>
        <taxon>Eurotiomycetidae</taxon>
        <taxon>Eurotiales</taxon>
        <taxon>Aspergillaceae</taxon>
        <taxon>Aspergillus</taxon>
        <taxon>Aspergillus subgen. Circumdati</taxon>
    </lineage>
</organism>
<evidence type="ECO:0000313" key="8">
    <source>
        <dbReference type="EMBL" id="PIG81316.1"/>
    </source>
</evidence>
<evidence type="ECO:0000256" key="1">
    <source>
        <dbReference type="ARBA" id="ARBA00004141"/>
    </source>
</evidence>
<evidence type="ECO:0000313" key="9">
    <source>
        <dbReference type="Proteomes" id="UP000231358"/>
    </source>
</evidence>
<dbReference type="STRING" id="656916.A0A2G7FL73"/>
<evidence type="ECO:0000256" key="5">
    <source>
        <dbReference type="SAM" id="MobiDB-lite"/>
    </source>
</evidence>
<feature type="transmembrane region" description="Helical" evidence="6">
    <location>
        <begin position="428"/>
        <end position="445"/>
    </location>
</feature>
<dbReference type="GO" id="GO:0016020">
    <property type="term" value="C:membrane"/>
    <property type="evidence" value="ECO:0007669"/>
    <property type="project" value="UniProtKB-SubCell"/>
</dbReference>
<feature type="transmembrane region" description="Helical" evidence="6">
    <location>
        <begin position="211"/>
        <end position="234"/>
    </location>
</feature>
<keyword evidence="4 6" id="KW-0472">Membrane</keyword>
<reference evidence="7" key="2">
    <citation type="submission" date="2019-04" db="EMBL/GenBank/DDBJ databases">
        <title>Friends and foes A comparative genomics study of 23 Aspergillus species from section Flavi.</title>
        <authorList>
            <consortium name="DOE Joint Genome Institute"/>
            <person name="Kjaerbolling I."/>
            <person name="Vesth T."/>
            <person name="Frisvad J.C."/>
            <person name="Nybo J.L."/>
            <person name="Theobald S."/>
            <person name="Kildgaard S."/>
            <person name="Isbrandt T."/>
            <person name="Kuo A."/>
            <person name="Sato A."/>
            <person name="Lyhne E.K."/>
            <person name="Kogle M.E."/>
            <person name="Wiebenga A."/>
            <person name="Kun R.S."/>
            <person name="Lubbers R.J."/>
            <person name="Makela M.R."/>
            <person name="Barry K."/>
            <person name="Chovatia M."/>
            <person name="Clum A."/>
            <person name="Daum C."/>
            <person name="Haridas S."/>
            <person name="He G."/>
            <person name="LaButti K."/>
            <person name="Lipzen A."/>
            <person name="Mondo S."/>
            <person name="Riley R."/>
            <person name="Salamov A."/>
            <person name="Simmons B.A."/>
            <person name="Magnuson J.K."/>
            <person name="Henrissat B."/>
            <person name="Mortensen U.H."/>
            <person name="Larsen T.O."/>
            <person name="Devries R.P."/>
            <person name="Grigoriev I.V."/>
            <person name="Machida M."/>
            <person name="Baker S.E."/>
            <person name="Andersen M.R."/>
        </authorList>
    </citation>
    <scope>NUCLEOTIDE SEQUENCE</scope>
    <source>
        <strain evidence="7">CBS 117612</strain>
    </source>
</reference>
<sequence>MGLPFWGDREKDAGISVREHNASQESTIQDGSIKYTAAEGINSTSVTYQDASGAPVETDSPLGYSVSFWTSLCLNINQMVGTGIFSTPATILKGVGSVGLSMIYWFIGYLLAQSTLAVYLELASYFPSRSGSEVVYLEQAFPKPEYFFPTTFAVKHVVFAFGSSNAIVFAEYIFGIAGSGYTNWQLKGVAVAAYTVATLIVSLNTKWSLRVVVWFGFIKIATLVLISIAGLVVLGGHTKVEDPMINWHDAWKGTSSASAYGATNAMVKLIFSYSGYTNAFSVVNEIKNPIKTLRWSAPFSLLLVTSLYILVNVAYFSAASREEILNSKQIAAGVFFQKVFGTNGASRALNVLICISAFGNLMAVMVSYSRMLRETGRQGVLPWPRFWTSTKPFGTPIGPYLVQWAITVIMILAPPAGDAFNFVVDLSVYPTSIFNFLLVTGLLLIRRRRSKLNLPRPEYRSWAVAIGFALLANLYLLAAPWYPPTGGANGGDVSFWYGTYLVVGIGLLVACGVYYYIWINLLPKYKGYEFRQTVLEFDDGSVAHNLVKVPVAELTSWDAEHDAAGRLRHRTTYQSSSATDENKSSEPKNVS</sequence>
<evidence type="ECO:0000313" key="7">
    <source>
        <dbReference type="EMBL" id="KAE8346699.1"/>
    </source>
</evidence>
<evidence type="ECO:0000256" key="3">
    <source>
        <dbReference type="ARBA" id="ARBA00022989"/>
    </source>
</evidence>
<feature type="transmembrane region" description="Helical" evidence="6">
    <location>
        <begin position="103"/>
        <end position="126"/>
    </location>
</feature>
<gene>
    <name evidence="8" type="ORF">AARAC_007304</name>
    <name evidence="7" type="ORF">BDV24DRAFT_147360</name>
</gene>
<evidence type="ECO:0000256" key="6">
    <source>
        <dbReference type="SAM" id="Phobius"/>
    </source>
</evidence>
<evidence type="ECO:0000256" key="2">
    <source>
        <dbReference type="ARBA" id="ARBA00022692"/>
    </source>
</evidence>
<feature type="transmembrane region" description="Helical" evidence="6">
    <location>
        <begin position="397"/>
        <end position="416"/>
    </location>
</feature>
<dbReference type="Proteomes" id="UP000231358">
    <property type="component" value="Unassembled WGS sequence"/>
</dbReference>
<protein>
    <submittedName>
        <fullName evidence="8">High affinity methionine permease</fullName>
    </submittedName>
</protein>
<keyword evidence="3 6" id="KW-1133">Transmembrane helix</keyword>
<dbReference type="InterPro" id="IPR050598">
    <property type="entry name" value="AminoAcid_Transporter"/>
</dbReference>
<name>A0A2G7FL73_9EURO</name>
<reference evidence="8 9" key="1">
    <citation type="submission" date="2017-05" db="EMBL/GenBank/DDBJ databases">
        <title>Genome sequence for an aflatoxigenic pathogen of Argentinian peanut, Aspergillus arachidicola.</title>
        <authorList>
            <person name="Moore G."/>
            <person name="Beltz S.B."/>
            <person name="Mack B.M."/>
        </authorList>
    </citation>
    <scope>NUCLEOTIDE SEQUENCE [LARGE SCALE GENOMIC DNA]</scope>
    <source>
        <strain evidence="8 9">CBS 117610</strain>
    </source>
</reference>
<dbReference type="PANTHER" id="PTHR11785">
    <property type="entry name" value="AMINO ACID TRANSPORTER"/>
    <property type="match status" value="1"/>
</dbReference>
<keyword evidence="9" id="KW-1185">Reference proteome</keyword>
<feature type="transmembrane region" description="Helical" evidence="6">
    <location>
        <begin position="186"/>
        <end position="205"/>
    </location>
</feature>
<feature type="region of interest" description="Disordered" evidence="5">
    <location>
        <begin position="570"/>
        <end position="591"/>
    </location>
</feature>
<dbReference type="OrthoDB" id="5982228at2759"/>
<accession>A0A2G7FL73</accession>
<feature type="transmembrane region" description="Helical" evidence="6">
    <location>
        <begin position="297"/>
        <end position="318"/>
    </location>
</feature>
<feature type="transmembrane region" description="Helical" evidence="6">
    <location>
        <begin position="146"/>
        <end position="174"/>
    </location>
</feature>
<dbReference type="InterPro" id="IPR002293">
    <property type="entry name" value="AA/rel_permease1"/>
</dbReference>
<dbReference type="AlphaFoldDB" id="A0A2G7FL73"/>
<dbReference type="Gene3D" id="1.20.1740.10">
    <property type="entry name" value="Amino acid/polyamine transporter I"/>
    <property type="match status" value="1"/>
</dbReference>
<dbReference type="EMBL" id="ML737115">
    <property type="protein sequence ID" value="KAE8346699.1"/>
    <property type="molecule type" value="Genomic_DNA"/>
</dbReference>
<comment type="subcellular location">
    <subcellularLocation>
        <location evidence="1">Membrane</location>
        <topology evidence="1">Multi-pass membrane protein</topology>
    </subcellularLocation>
</comment>
<feature type="transmembrane region" description="Helical" evidence="6">
    <location>
        <begin position="461"/>
        <end position="482"/>
    </location>
</feature>
<proteinExistence type="predicted"/>
<dbReference type="PANTHER" id="PTHR11785:SF353">
    <property type="entry name" value="METHIONINE TRANSPORTER (EUROFUNG)"/>
    <property type="match status" value="1"/>
</dbReference>
<dbReference type="FunFam" id="1.20.1740.10:FF:000025">
    <property type="entry name" value="High-affinity methionine permease"/>
    <property type="match status" value="1"/>
</dbReference>
<dbReference type="GO" id="GO:0015179">
    <property type="term" value="F:L-amino acid transmembrane transporter activity"/>
    <property type="evidence" value="ECO:0007669"/>
    <property type="project" value="TreeGrafter"/>
</dbReference>
<feature type="transmembrane region" description="Helical" evidence="6">
    <location>
        <begin position="348"/>
        <end position="368"/>
    </location>
</feature>
<keyword evidence="2 6" id="KW-0812">Transmembrane</keyword>
<feature type="compositionally biased region" description="Basic and acidic residues" evidence="5">
    <location>
        <begin position="580"/>
        <end position="591"/>
    </location>
</feature>